<reference evidence="6 7" key="1">
    <citation type="submission" date="2020-04" db="EMBL/GenBank/DDBJ databases">
        <title>Perkinsus olseni comparative genomics.</title>
        <authorList>
            <person name="Bogema D.R."/>
        </authorList>
    </citation>
    <scope>NUCLEOTIDE SEQUENCE [LARGE SCALE GENOMIC DNA]</scope>
    <source>
        <strain evidence="6 7">ATCC PRA-207</strain>
    </source>
</reference>
<feature type="signal peptide" evidence="4">
    <location>
        <begin position="1"/>
        <end position="20"/>
    </location>
</feature>
<dbReference type="GO" id="GO:0003755">
    <property type="term" value="F:peptidyl-prolyl cis-trans isomerase activity"/>
    <property type="evidence" value="ECO:0007669"/>
    <property type="project" value="UniProtKB-KW"/>
</dbReference>
<evidence type="ECO:0000313" key="7">
    <source>
        <dbReference type="Proteomes" id="UP000553632"/>
    </source>
</evidence>
<evidence type="ECO:0000256" key="4">
    <source>
        <dbReference type="SAM" id="SignalP"/>
    </source>
</evidence>
<dbReference type="EC" id="5.2.1.8" evidence="1"/>
<dbReference type="SUPFAM" id="SSF50891">
    <property type="entry name" value="Cyclophilin-like"/>
    <property type="match status" value="2"/>
</dbReference>
<dbReference type="Pfam" id="PF00160">
    <property type="entry name" value="Pro_isomerase"/>
    <property type="match status" value="2"/>
</dbReference>
<evidence type="ECO:0000256" key="3">
    <source>
        <dbReference type="ARBA" id="ARBA00023235"/>
    </source>
</evidence>
<keyword evidence="2" id="KW-0697">Rotamase</keyword>
<gene>
    <name evidence="6" type="ORF">FOZ63_025214</name>
</gene>
<feature type="domain" description="PPIase cyclophilin-type" evidence="5">
    <location>
        <begin position="40"/>
        <end position="159"/>
    </location>
</feature>
<keyword evidence="7" id="KW-1185">Reference proteome</keyword>
<feature type="non-terminal residue" evidence="6">
    <location>
        <position position="1"/>
    </location>
</feature>
<evidence type="ECO:0000256" key="1">
    <source>
        <dbReference type="ARBA" id="ARBA00013194"/>
    </source>
</evidence>
<dbReference type="InterPro" id="IPR029000">
    <property type="entry name" value="Cyclophilin-like_dom_sf"/>
</dbReference>
<protein>
    <recommendedName>
        <fullName evidence="1">peptidylprolyl isomerase</fullName>
        <ecNumber evidence="1">5.2.1.8</ecNumber>
    </recommendedName>
</protein>
<feature type="domain" description="PPIase cyclophilin-type" evidence="5">
    <location>
        <begin position="235"/>
        <end position="365"/>
    </location>
</feature>
<keyword evidence="3" id="KW-0413">Isomerase</keyword>
<sequence length="405" mass="45785">MFFTRALALLLTLCTLQAQAGKLLQARISVQNPGSSEPEEFVVEAHEDWAPNGYKRFKELIGDHYFDGARIFRVVENFVAQWGLPADPKEADKYQAIPDDKVVGHNDKGIITFAATAMKNSRTTQLFVNLKDNHFLDGMGFAPVAKVVEGMDVVERINAEYGEHPNQGLVRAEGEQYLAKEFPRLTKIVGTEILEEVEDEKVTRYFCITALLRSLAATRIDFSVAQNTRRLQASFYFSHQEDGGADEVLIEAYESWAPKGYARLKEILEDGYFDEARFFRVLKGFVAQWGLPADPSRREKFPPIDDDPVVESNKKGTISFASAGPNTRTTQMFINLADNVFLDTSGFAPVARVLEGMKTVERINAEYGEEPDQGKIQSEGEKYLQRQFPRLTKIRKVEIIEEYDD</sequence>
<evidence type="ECO:0000313" key="6">
    <source>
        <dbReference type="EMBL" id="KAF4730384.1"/>
    </source>
</evidence>
<dbReference type="Gene3D" id="2.40.100.10">
    <property type="entry name" value="Cyclophilin-like"/>
    <property type="match status" value="2"/>
</dbReference>
<proteinExistence type="predicted"/>
<dbReference type="Proteomes" id="UP000553632">
    <property type="component" value="Unassembled WGS sequence"/>
</dbReference>
<accession>A0A7J6SBQ6</accession>
<comment type="caution">
    <text evidence="6">The sequence shown here is derived from an EMBL/GenBank/DDBJ whole genome shotgun (WGS) entry which is preliminary data.</text>
</comment>
<dbReference type="InterPro" id="IPR044665">
    <property type="entry name" value="E_coli_cyclophilin_A-like"/>
</dbReference>
<dbReference type="PROSITE" id="PS50072">
    <property type="entry name" value="CSA_PPIASE_2"/>
    <property type="match status" value="2"/>
</dbReference>
<dbReference type="InterPro" id="IPR002130">
    <property type="entry name" value="Cyclophilin-type_PPIase_dom"/>
</dbReference>
<name>A0A7J6SBQ6_PEROL</name>
<keyword evidence="4" id="KW-0732">Signal</keyword>
<dbReference type="PANTHER" id="PTHR43246">
    <property type="entry name" value="PEPTIDYL-PROLYL CIS-TRANS ISOMERASE CYP38, CHLOROPLASTIC"/>
    <property type="match status" value="1"/>
</dbReference>
<dbReference type="AlphaFoldDB" id="A0A7J6SBQ6"/>
<dbReference type="OMA" id="AQWGING"/>
<organism evidence="6 7">
    <name type="scientific">Perkinsus olseni</name>
    <name type="common">Perkinsus atlanticus</name>
    <dbReference type="NCBI Taxonomy" id="32597"/>
    <lineage>
        <taxon>Eukaryota</taxon>
        <taxon>Sar</taxon>
        <taxon>Alveolata</taxon>
        <taxon>Perkinsozoa</taxon>
        <taxon>Perkinsea</taxon>
        <taxon>Perkinsida</taxon>
        <taxon>Perkinsidae</taxon>
        <taxon>Perkinsus</taxon>
    </lineage>
</organism>
<feature type="chain" id="PRO_5029563752" description="peptidylprolyl isomerase" evidence="4">
    <location>
        <begin position="21"/>
        <end position="405"/>
    </location>
</feature>
<dbReference type="EMBL" id="JABANO010019307">
    <property type="protein sequence ID" value="KAF4730384.1"/>
    <property type="molecule type" value="Genomic_DNA"/>
</dbReference>
<evidence type="ECO:0000256" key="2">
    <source>
        <dbReference type="ARBA" id="ARBA00023110"/>
    </source>
</evidence>
<evidence type="ECO:0000259" key="5">
    <source>
        <dbReference type="PROSITE" id="PS50072"/>
    </source>
</evidence>